<keyword evidence="3" id="KW-1185">Reference proteome</keyword>
<dbReference type="Proteomes" id="UP000202922">
    <property type="component" value="Unassembled WGS sequence"/>
</dbReference>
<feature type="signal peptide" evidence="1">
    <location>
        <begin position="1"/>
        <end position="24"/>
    </location>
</feature>
<evidence type="ECO:0000256" key="1">
    <source>
        <dbReference type="SAM" id="SignalP"/>
    </source>
</evidence>
<feature type="chain" id="PRO_5013008942" description="DUF2125 domain-containing protein" evidence="1">
    <location>
        <begin position="25"/>
        <end position="502"/>
    </location>
</feature>
<organism evidence="2 3">
    <name type="scientific">Actibacterium lipolyticum</name>
    <dbReference type="NCBI Taxonomy" id="1524263"/>
    <lineage>
        <taxon>Bacteria</taxon>
        <taxon>Pseudomonadati</taxon>
        <taxon>Pseudomonadota</taxon>
        <taxon>Alphaproteobacteria</taxon>
        <taxon>Rhodobacterales</taxon>
        <taxon>Roseobacteraceae</taxon>
        <taxon>Actibacterium</taxon>
    </lineage>
</organism>
<dbReference type="OrthoDB" id="7791409at2"/>
<evidence type="ECO:0008006" key="4">
    <source>
        <dbReference type="Google" id="ProtNLM"/>
    </source>
</evidence>
<evidence type="ECO:0000313" key="2">
    <source>
        <dbReference type="EMBL" id="SMX46366.1"/>
    </source>
</evidence>
<sequence length="502" mass="52419">MRHSNSASAIALLASGFFASGASADITAMEVWENIQALGKSYGEQITGTVSQSGDVLTISDATLTHETPDATATGSFGQIILTELPNGTVEITLPTEFPFTMAMTPETGEKIDVPMVVNQSGLKAIVSGTADDSVYDYSADQLGFAIIGMTVEGEEIPVNANFAMMAVSGNYEVSNGEMRALKSSGKVDKLLLDVGAEFPEENGSFAAKFEIEDMVSKSSGMMPLEANPQGNLAEDLAGGMAVDALLTYGASNYSFDFDAPDGKGTVKGGAENGSFSVTLADASFDYGIKSFGSHLTLTSTQLPIPALAATMESSAFNLKMPVAKTDAPTDIGLVTQINGLALNEDVWALFDPTAILPRDPATLLVDLSGKARWLFEITNPEAMADITTAPGEIESLDINGIELSVAGASLTGDGAFTFDNSGTGEMGGMPKPAGTLNLQLNGGNGLMDKLVEMGLLPQEQVMGFRMMLGLFARPGEGDDALVSEITMTEDGQVLANGQRLR</sequence>
<keyword evidence="1" id="KW-0732">Signal</keyword>
<dbReference type="Pfam" id="PF09898">
    <property type="entry name" value="DUF2125"/>
    <property type="match status" value="1"/>
</dbReference>
<proteinExistence type="predicted"/>
<accession>A0A238KWB7</accession>
<dbReference type="RefSeq" id="WP_093968137.1">
    <property type="nucleotide sequence ID" value="NZ_FXYE01000002.1"/>
</dbReference>
<gene>
    <name evidence="2" type="ORF">COL8621_03080</name>
</gene>
<dbReference type="InterPro" id="IPR018666">
    <property type="entry name" value="DUF2125"/>
</dbReference>
<evidence type="ECO:0000313" key="3">
    <source>
        <dbReference type="Proteomes" id="UP000202922"/>
    </source>
</evidence>
<dbReference type="EMBL" id="FXYE01000002">
    <property type="protein sequence ID" value="SMX46366.1"/>
    <property type="molecule type" value="Genomic_DNA"/>
</dbReference>
<dbReference type="AlphaFoldDB" id="A0A238KWB7"/>
<reference evidence="3" key="1">
    <citation type="submission" date="2017-05" db="EMBL/GenBank/DDBJ databases">
        <authorList>
            <person name="Rodrigo-Torres L."/>
            <person name="Arahal R. D."/>
            <person name="Lucena T."/>
        </authorList>
    </citation>
    <scope>NUCLEOTIDE SEQUENCE [LARGE SCALE GENOMIC DNA]</scope>
    <source>
        <strain evidence="3">CECT 8621</strain>
    </source>
</reference>
<name>A0A238KWB7_9RHOB</name>
<protein>
    <recommendedName>
        <fullName evidence="4">DUF2125 domain-containing protein</fullName>
    </recommendedName>
</protein>